<proteinExistence type="predicted"/>
<dbReference type="AlphaFoldDB" id="A0A6G1Q489"/>
<reference evidence="2" key="2">
    <citation type="submission" date="2019-02" db="EMBL/GenBank/DDBJ databases">
        <title>Opniocepnalus argus Var Kimnra genome.</title>
        <authorList>
            <person name="Zhou C."/>
            <person name="Xiao S."/>
        </authorList>
    </citation>
    <scope>NUCLEOTIDE SEQUENCE [LARGE SCALE GENOMIC DNA]</scope>
</reference>
<name>A0A6G1Q489_CHAAH</name>
<sequence length="99" mass="11142">MTTVSMCYKITRPLASFNAWLNALLYFLTKDKGGANCCQVVNTNAQQHGGLLLPLKMMGKGEDAEEGWVEDKIDNKQKTAFHNSLSYVNRAKVRYIVEL</sequence>
<evidence type="ECO:0000313" key="2">
    <source>
        <dbReference type="Proteomes" id="UP000503349"/>
    </source>
</evidence>
<reference evidence="1 2" key="1">
    <citation type="submission" date="2019-02" db="EMBL/GenBank/DDBJ databases">
        <title>Opniocepnalus argus genome.</title>
        <authorList>
            <person name="Zhou C."/>
            <person name="Xiao S."/>
        </authorList>
    </citation>
    <scope>NUCLEOTIDE SEQUENCE [LARGE SCALE GENOMIC DNA]</scope>
    <source>
        <strain evidence="1">OARG1902GOOAL</strain>
        <tissue evidence="1">Muscle</tissue>
    </source>
</reference>
<dbReference type="EMBL" id="CM015724">
    <property type="protein sequence ID" value="KAF3697440.1"/>
    <property type="molecule type" value="Genomic_DNA"/>
</dbReference>
<organism evidence="1 2">
    <name type="scientific">Channa argus</name>
    <name type="common">Northern snakehead</name>
    <name type="synonym">Ophicephalus argus</name>
    <dbReference type="NCBI Taxonomy" id="215402"/>
    <lineage>
        <taxon>Eukaryota</taxon>
        <taxon>Metazoa</taxon>
        <taxon>Chordata</taxon>
        <taxon>Craniata</taxon>
        <taxon>Vertebrata</taxon>
        <taxon>Euteleostomi</taxon>
        <taxon>Actinopterygii</taxon>
        <taxon>Neopterygii</taxon>
        <taxon>Teleostei</taxon>
        <taxon>Neoteleostei</taxon>
        <taxon>Acanthomorphata</taxon>
        <taxon>Anabantaria</taxon>
        <taxon>Anabantiformes</taxon>
        <taxon>Channoidei</taxon>
        <taxon>Channidae</taxon>
        <taxon>Channa</taxon>
    </lineage>
</organism>
<protein>
    <submittedName>
        <fullName evidence="1">Uncharacterized protein</fullName>
    </submittedName>
</protein>
<evidence type="ECO:0000313" key="1">
    <source>
        <dbReference type="EMBL" id="KAF3697440.1"/>
    </source>
</evidence>
<accession>A0A6G1Q489</accession>
<dbReference type="Proteomes" id="UP000503349">
    <property type="component" value="Chromosome 13"/>
</dbReference>
<gene>
    <name evidence="1" type="ORF">EXN66_Car013120</name>
</gene>
<keyword evidence="2" id="KW-1185">Reference proteome</keyword>